<organism evidence="2 3">
    <name type="scientific">Propionigenium maris DSM 9537</name>
    <dbReference type="NCBI Taxonomy" id="1123000"/>
    <lineage>
        <taxon>Bacteria</taxon>
        <taxon>Fusobacteriati</taxon>
        <taxon>Fusobacteriota</taxon>
        <taxon>Fusobacteriia</taxon>
        <taxon>Fusobacteriales</taxon>
        <taxon>Fusobacteriaceae</taxon>
        <taxon>Propionigenium</taxon>
    </lineage>
</organism>
<dbReference type="Proteomes" id="UP001144471">
    <property type="component" value="Unassembled WGS sequence"/>
</dbReference>
<proteinExistence type="predicted"/>
<sequence length="421" mass="49728">MKKIFIIYFFTSLCALGNTYSMAGIDSKKNMKFLMEETGVEVFQIDIPWRDYHLGTVISEAGVENTFAELEKLDKTLEEIREIGGRVIIQLSIHYIPQWFLDSHRDKLLRNYRGSFEIQSEDLEKHLIPSPYSDLVKYEIIGAWYDYMGRHLRENYNDIIEYINPGILEEGQMSYPWSGYDGEELVFWAFDRAALEGYRTYLERIFSLNTEDTGRTPEKLERINEKYGTHFLQWSEVRPPQTFHEAGYYNLDDRGKSAYLMDFMEFYAEGPLSAAKLYSDILLQYFPREKLAIKIPHWHRGIQNKRTFAEGRFINYYMQDLKSHYGALIFLPIQDLDSLTRYIKRAKTMGYKVLLEPTIKVGDWREMERVLEVVEIDGVNAVNTEDFLGENGREYRRAYREWINKMEEGTTGSQRKESSLY</sequence>
<feature type="chain" id="PRO_5040871001" description="Glycoside hydrolase family 42 N-terminal domain-containing protein" evidence="1">
    <location>
        <begin position="24"/>
        <end position="421"/>
    </location>
</feature>
<keyword evidence="3" id="KW-1185">Reference proteome</keyword>
<feature type="signal peptide" evidence="1">
    <location>
        <begin position="1"/>
        <end position="23"/>
    </location>
</feature>
<dbReference type="Gene3D" id="3.20.20.80">
    <property type="entry name" value="Glycosidases"/>
    <property type="match status" value="1"/>
</dbReference>
<evidence type="ECO:0000313" key="2">
    <source>
        <dbReference type="EMBL" id="GLI55044.1"/>
    </source>
</evidence>
<protein>
    <recommendedName>
        <fullName evidence="4">Glycoside hydrolase family 42 N-terminal domain-containing protein</fullName>
    </recommendedName>
</protein>
<dbReference type="AlphaFoldDB" id="A0A9W6GGX6"/>
<dbReference type="EMBL" id="BSDY01000002">
    <property type="protein sequence ID" value="GLI55044.1"/>
    <property type="molecule type" value="Genomic_DNA"/>
</dbReference>
<accession>A0A9W6GGX6</accession>
<comment type="caution">
    <text evidence="2">The sequence shown here is derived from an EMBL/GenBank/DDBJ whole genome shotgun (WGS) entry which is preliminary data.</text>
</comment>
<evidence type="ECO:0008006" key="4">
    <source>
        <dbReference type="Google" id="ProtNLM"/>
    </source>
</evidence>
<gene>
    <name evidence="2" type="ORF">PM10SUCC1_05590</name>
</gene>
<evidence type="ECO:0000313" key="3">
    <source>
        <dbReference type="Proteomes" id="UP001144471"/>
    </source>
</evidence>
<evidence type="ECO:0000256" key="1">
    <source>
        <dbReference type="SAM" id="SignalP"/>
    </source>
</evidence>
<name>A0A9W6GGX6_9FUSO</name>
<dbReference type="InterPro" id="IPR017853">
    <property type="entry name" value="GH"/>
</dbReference>
<reference evidence="2" key="1">
    <citation type="submission" date="2022-12" db="EMBL/GenBank/DDBJ databases">
        <title>Reference genome sequencing for broad-spectrum identification of bacterial and archaeal isolates by mass spectrometry.</title>
        <authorList>
            <person name="Sekiguchi Y."/>
            <person name="Tourlousse D.M."/>
        </authorList>
    </citation>
    <scope>NUCLEOTIDE SEQUENCE</scope>
    <source>
        <strain evidence="2">10succ1</strain>
    </source>
</reference>
<keyword evidence="1" id="KW-0732">Signal</keyword>
<dbReference type="RefSeq" id="WP_281833280.1">
    <property type="nucleotide sequence ID" value="NZ_BSDY01000002.1"/>
</dbReference>
<dbReference type="SUPFAM" id="SSF51445">
    <property type="entry name" value="(Trans)glycosidases"/>
    <property type="match status" value="1"/>
</dbReference>